<evidence type="ECO:0000313" key="2">
    <source>
        <dbReference type="EMBL" id="OGF21411.1"/>
    </source>
</evidence>
<dbReference type="InterPro" id="IPR027434">
    <property type="entry name" value="Homing_endonucl"/>
</dbReference>
<gene>
    <name evidence="2" type="ORF">A2257_00440</name>
</gene>
<dbReference type="AlphaFoldDB" id="A0A1F5S557"/>
<dbReference type="GO" id="GO:0016539">
    <property type="term" value="P:intein-mediated protein splicing"/>
    <property type="evidence" value="ECO:0007669"/>
    <property type="project" value="InterPro"/>
</dbReference>
<name>A0A1F5S557_9BACT</name>
<organism evidence="2 3">
    <name type="scientific">Candidatus Falkowbacteria bacterium RIFOXYA2_FULL_38_12</name>
    <dbReference type="NCBI Taxonomy" id="1797993"/>
    <lineage>
        <taxon>Bacteria</taxon>
        <taxon>Candidatus Falkowiibacteriota</taxon>
    </lineage>
</organism>
<dbReference type="InterPro" id="IPR004042">
    <property type="entry name" value="Intein_endonuc_central"/>
</dbReference>
<dbReference type="EMBL" id="MFGA01000006">
    <property type="protein sequence ID" value="OGF21411.1"/>
    <property type="molecule type" value="Genomic_DNA"/>
</dbReference>
<evidence type="ECO:0000313" key="3">
    <source>
        <dbReference type="Proteomes" id="UP000177407"/>
    </source>
</evidence>
<reference evidence="2 3" key="1">
    <citation type="journal article" date="2016" name="Nat. Commun.">
        <title>Thousands of microbial genomes shed light on interconnected biogeochemical processes in an aquifer system.</title>
        <authorList>
            <person name="Anantharaman K."/>
            <person name="Brown C.T."/>
            <person name="Hug L.A."/>
            <person name="Sharon I."/>
            <person name="Castelle C.J."/>
            <person name="Probst A.J."/>
            <person name="Thomas B.C."/>
            <person name="Singh A."/>
            <person name="Wilkins M.J."/>
            <person name="Karaoz U."/>
            <person name="Brodie E.L."/>
            <person name="Williams K.H."/>
            <person name="Hubbard S.S."/>
            <person name="Banfield J.F."/>
        </authorList>
    </citation>
    <scope>NUCLEOTIDE SEQUENCE [LARGE SCALE GENOMIC DNA]</scope>
</reference>
<dbReference type="PROSITE" id="PS50819">
    <property type="entry name" value="INTEIN_ENDONUCLEASE"/>
    <property type="match status" value="1"/>
</dbReference>
<dbReference type="Gene3D" id="3.10.28.10">
    <property type="entry name" value="Homing endonucleases"/>
    <property type="match status" value="1"/>
</dbReference>
<accession>A0A1F5S557</accession>
<evidence type="ECO:0000259" key="1">
    <source>
        <dbReference type="PROSITE" id="PS50819"/>
    </source>
</evidence>
<dbReference type="SUPFAM" id="SSF55608">
    <property type="entry name" value="Homing endonucleases"/>
    <property type="match status" value="2"/>
</dbReference>
<dbReference type="GO" id="GO:0004519">
    <property type="term" value="F:endonuclease activity"/>
    <property type="evidence" value="ECO:0007669"/>
    <property type="project" value="InterPro"/>
</dbReference>
<dbReference type="InterPro" id="IPR006142">
    <property type="entry name" value="INTEIN"/>
</dbReference>
<sequence length="214" mass="25228">MGVKYKVNEKFFEKWSYEMAYILGFIFADGSLEDASYLRGLYLRIHNTDYKIISKIKNALGSEHKIVRLPALNNNRKTRFILRIGSHKIFNDLSKFKLHPNKSLDLEMPAIPKKYFGSFLRGYFDGDGCVHIEKSRGTLRVIFTSGCKNFLDKLSALISENIKINLHRTLNSRRSYQLRYSQQDGLKILSYLYKNIKNKLYLIKKYRIYQNFIK</sequence>
<dbReference type="Proteomes" id="UP000177407">
    <property type="component" value="Unassembled WGS sequence"/>
</dbReference>
<proteinExistence type="predicted"/>
<dbReference type="Pfam" id="PF14528">
    <property type="entry name" value="LAGLIDADG_3"/>
    <property type="match status" value="1"/>
</dbReference>
<feature type="domain" description="DOD-type homing endonuclease" evidence="1">
    <location>
        <begin position="22"/>
        <end position="158"/>
    </location>
</feature>
<protein>
    <recommendedName>
        <fullName evidence="1">DOD-type homing endonuclease domain-containing protein</fullName>
    </recommendedName>
</protein>
<dbReference type="InterPro" id="IPR004860">
    <property type="entry name" value="LAGLIDADG_dom"/>
</dbReference>
<dbReference type="PRINTS" id="PR00379">
    <property type="entry name" value="INTEIN"/>
</dbReference>
<comment type="caution">
    <text evidence="2">The sequence shown here is derived from an EMBL/GenBank/DDBJ whole genome shotgun (WGS) entry which is preliminary data.</text>
</comment>